<keyword evidence="2 6" id="KW-0378">Hydrolase</keyword>
<dbReference type="Gene3D" id="3.40.50.1820">
    <property type="entry name" value="alpha/beta hydrolase"/>
    <property type="match status" value="1"/>
</dbReference>
<dbReference type="KEGG" id="jde:Jden_1717"/>
<dbReference type="RefSeq" id="WP_015771991.1">
    <property type="nucleotide sequence ID" value="NC_013174.1"/>
</dbReference>
<reference evidence="6 7" key="1">
    <citation type="journal article" date="2009" name="Stand. Genomic Sci.">
        <title>Complete genome sequence of Jonesia denitrificans type strain (Prevot 55134).</title>
        <authorList>
            <person name="Pukall R."/>
            <person name="Gehrich-Schroter G."/>
            <person name="Lapidus A."/>
            <person name="Nolan M."/>
            <person name="Glavina Del Rio T."/>
            <person name="Lucas S."/>
            <person name="Chen F."/>
            <person name="Tice H."/>
            <person name="Pitluck S."/>
            <person name="Cheng J.F."/>
            <person name="Copeland A."/>
            <person name="Saunders E."/>
            <person name="Brettin T."/>
            <person name="Detter J.C."/>
            <person name="Bruce D."/>
            <person name="Goodwin L."/>
            <person name="Pati A."/>
            <person name="Ivanova N."/>
            <person name="Mavromatis K."/>
            <person name="Ovchinnikova G."/>
            <person name="Chen A."/>
            <person name="Palaniappan K."/>
            <person name="Land M."/>
            <person name="Hauser L."/>
            <person name="Chang Y.J."/>
            <person name="Jeffries C.D."/>
            <person name="Chain P."/>
            <person name="Goker M."/>
            <person name="Bristow J."/>
            <person name="Eisen J.A."/>
            <person name="Markowitz V."/>
            <person name="Hugenholtz P."/>
            <person name="Kyrpides N.C."/>
            <person name="Klenk H.P."/>
            <person name="Han C."/>
        </authorList>
    </citation>
    <scope>NUCLEOTIDE SEQUENCE [LARGE SCALE GENOMIC DNA]</scope>
    <source>
        <strain evidence="7">ATCC 14870 / DSM 20603 / BCRC 15368 / CIP 55.134 / JCM 11481 / NBRC 15587 / NCTC 10816 / Prevot 55134</strain>
    </source>
</reference>
<feature type="domain" description="Peptidase S9A N-terminal" evidence="5">
    <location>
        <begin position="16"/>
        <end position="418"/>
    </location>
</feature>
<organism evidence="6 7">
    <name type="scientific">Jonesia denitrificans (strain ATCC 14870 / DSM 20603 / BCRC 15368 / CIP 55.134 / JCM 11481 / NBRC 15587 / NCTC 10816 / Prevot 55134)</name>
    <name type="common">Listeria denitrificans</name>
    <dbReference type="NCBI Taxonomy" id="471856"/>
    <lineage>
        <taxon>Bacteria</taxon>
        <taxon>Bacillati</taxon>
        <taxon>Actinomycetota</taxon>
        <taxon>Actinomycetes</taxon>
        <taxon>Micrococcales</taxon>
        <taxon>Jonesiaceae</taxon>
        <taxon>Jonesia</taxon>
    </lineage>
</organism>
<dbReference type="InterPro" id="IPR051167">
    <property type="entry name" value="Prolyl_oligopep/macrocyclase"/>
</dbReference>
<dbReference type="EMBL" id="CP001706">
    <property type="protein sequence ID" value="ACV09363.1"/>
    <property type="molecule type" value="Genomic_DNA"/>
</dbReference>
<dbReference type="InterPro" id="IPR029058">
    <property type="entry name" value="AB_hydrolase_fold"/>
</dbReference>
<evidence type="ECO:0000259" key="4">
    <source>
        <dbReference type="Pfam" id="PF00326"/>
    </source>
</evidence>
<name>C7QYX4_JONDD</name>
<dbReference type="InterPro" id="IPR001375">
    <property type="entry name" value="Peptidase_S9_cat"/>
</dbReference>
<accession>C7QYX4</accession>
<protein>
    <submittedName>
        <fullName evidence="6">Prolyl oligopeptidase</fullName>
        <ecNumber evidence="6">3.4.21.26</ecNumber>
    </submittedName>
</protein>
<dbReference type="EC" id="3.4.21.26" evidence="6"/>
<dbReference type="Pfam" id="PF02897">
    <property type="entry name" value="Peptidase_S9_N"/>
    <property type="match status" value="1"/>
</dbReference>
<dbReference type="GO" id="GO:0004252">
    <property type="term" value="F:serine-type endopeptidase activity"/>
    <property type="evidence" value="ECO:0007669"/>
    <property type="project" value="UniProtKB-EC"/>
</dbReference>
<keyword evidence="3" id="KW-0720">Serine protease</keyword>
<dbReference type="GO" id="GO:0006508">
    <property type="term" value="P:proteolysis"/>
    <property type="evidence" value="ECO:0007669"/>
    <property type="project" value="UniProtKB-KW"/>
</dbReference>
<dbReference type="HOGENOM" id="CLU_011290_4_0_11"/>
<evidence type="ECO:0000256" key="1">
    <source>
        <dbReference type="ARBA" id="ARBA00022670"/>
    </source>
</evidence>
<dbReference type="GO" id="GO:0070012">
    <property type="term" value="F:oligopeptidase activity"/>
    <property type="evidence" value="ECO:0007669"/>
    <property type="project" value="TreeGrafter"/>
</dbReference>
<dbReference type="PANTHER" id="PTHR42881">
    <property type="entry name" value="PROLYL ENDOPEPTIDASE"/>
    <property type="match status" value="1"/>
</dbReference>
<dbReference type="Proteomes" id="UP000000628">
    <property type="component" value="Chromosome"/>
</dbReference>
<sequence length="711" mass="78764">MSTSENMQTIAAPIDQDPYLWLEDIDAPRSLDWVSERNASATATLGSSYEFALRKSVIKEVLDSDDKIPLVSSVGGYLYNFWRDADHPRGVWRRTTDADYRSPDPTWETLLDIDALATEEDIPWVFHGAEILRPTYDRAIISLSRGGSDADEDREFDLTTKTFVPPDHGGFFRPESKGGMSWINRDTVYIFTDFGTDELGNATLTSSGYPRIVKQLSRGQQLNDATVVYAGGDNDMYIRAFHSHTPGWERDFVARSLAFYRSELYLRTTDGLTLIDVPLSAEAGVHREWLLIETREPWVVGDTTYPAGALLITRFEDYLAGGRDLTVLFEPTSSQSLAGASFTKNHLVLNVLDHVKNRVEVLTPPTDRAGSWERRPAVALPAMGTTSVSGVDSDVTDDVWVMTTDYLTPSSLYRLAVDDLTVPGGLGEPLKTSPSFFDSSGLTIDQYFATSKDGTQIPYFLVHATDAPRDGSIPTLLYGYGGFEISLTPGYSGGLGRAWLDKGGAYAVANIRGGGEYGPRWHQSALKDQRHKAYEDFSAVARDLVERGVTTPERLGVQGGSNGGLLTGNIYTQYPELFGAVVIQVPLLDMKRYSHLLAGASWMAEYGDPDDPAQWEFIQRFSPYHLVEPNRNYPPVLITTSTRDDRVHPGHARKFAAKLLDYGYDVTYYENIEGGHGGAADNDQAAFMSALAYEFLWQRLTPVTTPDGDKS</sequence>
<keyword evidence="7" id="KW-1185">Reference proteome</keyword>
<dbReference type="eggNOG" id="COG1505">
    <property type="taxonomic scope" value="Bacteria"/>
</dbReference>
<dbReference type="AlphaFoldDB" id="C7QYX4"/>
<dbReference type="PANTHER" id="PTHR42881:SF13">
    <property type="entry name" value="PROLYL ENDOPEPTIDASE"/>
    <property type="match status" value="1"/>
</dbReference>
<dbReference type="SUPFAM" id="SSF53474">
    <property type="entry name" value="alpha/beta-Hydrolases"/>
    <property type="match status" value="1"/>
</dbReference>
<keyword evidence="1" id="KW-0645">Protease</keyword>
<proteinExistence type="predicted"/>
<dbReference type="InterPro" id="IPR002470">
    <property type="entry name" value="Peptidase_S9A"/>
</dbReference>
<dbReference type="Pfam" id="PF00326">
    <property type="entry name" value="Peptidase_S9"/>
    <property type="match status" value="1"/>
</dbReference>
<dbReference type="GO" id="GO:0005829">
    <property type="term" value="C:cytosol"/>
    <property type="evidence" value="ECO:0007669"/>
    <property type="project" value="TreeGrafter"/>
</dbReference>
<evidence type="ECO:0000256" key="2">
    <source>
        <dbReference type="ARBA" id="ARBA00022801"/>
    </source>
</evidence>
<dbReference type="InterPro" id="IPR023302">
    <property type="entry name" value="Pept_S9A_N"/>
</dbReference>
<dbReference type="SUPFAM" id="SSF50993">
    <property type="entry name" value="Peptidase/esterase 'gauge' domain"/>
    <property type="match status" value="1"/>
</dbReference>
<feature type="domain" description="Peptidase S9 prolyl oligopeptidase catalytic" evidence="4">
    <location>
        <begin position="499"/>
        <end position="700"/>
    </location>
</feature>
<evidence type="ECO:0000313" key="7">
    <source>
        <dbReference type="Proteomes" id="UP000000628"/>
    </source>
</evidence>
<evidence type="ECO:0000313" key="6">
    <source>
        <dbReference type="EMBL" id="ACV09363.1"/>
    </source>
</evidence>
<dbReference type="PRINTS" id="PR00862">
    <property type="entry name" value="PROLIGOPTASE"/>
</dbReference>
<dbReference type="STRING" id="471856.Jden_1717"/>
<evidence type="ECO:0000256" key="3">
    <source>
        <dbReference type="ARBA" id="ARBA00022825"/>
    </source>
</evidence>
<evidence type="ECO:0000259" key="5">
    <source>
        <dbReference type="Pfam" id="PF02897"/>
    </source>
</evidence>
<gene>
    <name evidence="6" type="ordered locus">Jden_1717</name>
</gene>
<dbReference type="Gene3D" id="2.130.10.120">
    <property type="entry name" value="Prolyl oligopeptidase, N-terminal domain"/>
    <property type="match status" value="1"/>
</dbReference>